<dbReference type="InterPro" id="IPR027783">
    <property type="entry name" value="Bacterial_PH-related"/>
</dbReference>
<keyword evidence="1" id="KW-0472">Membrane</keyword>
<evidence type="ECO:0000256" key="1">
    <source>
        <dbReference type="SAM" id="Phobius"/>
    </source>
</evidence>
<dbReference type="AlphaFoldDB" id="A0A0W8G4G2"/>
<comment type="caution">
    <text evidence="3">The sequence shown here is derived from an EMBL/GenBank/DDBJ whole genome shotgun (WGS) entry which is preliminary data.</text>
</comment>
<feature type="transmembrane region" description="Helical" evidence="1">
    <location>
        <begin position="16"/>
        <end position="36"/>
    </location>
</feature>
<organism evidence="3">
    <name type="scientific">hydrocarbon metagenome</name>
    <dbReference type="NCBI Taxonomy" id="938273"/>
    <lineage>
        <taxon>unclassified sequences</taxon>
        <taxon>metagenomes</taxon>
        <taxon>ecological metagenomes</taxon>
    </lineage>
</organism>
<dbReference type="EMBL" id="LNQE01000332">
    <property type="protein sequence ID" value="KUG27379.1"/>
    <property type="molecule type" value="Genomic_DNA"/>
</dbReference>
<name>A0A0W8G4G2_9ZZZZ</name>
<feature type="domain" description="Bacterial Pleckstrin homology" evidence="2">
    <location>
        <begin position="48"/>
        <end position="151"/>
    </location>
</feature>
<evidence type="ECO:0000313" key="3">
    <source>
        <dbReference type="EMBL" id="KUG27379.1"/>
    </source>
</evidence>
<proteinExistence type="predicted"/>
<keyword evidence="1" id="KW-0812">Transmembrane</keyword>
<evidence type="ECO:0000259" key="2">
    <source>
        <dbReference type="Pfam" id="PF10882"/>
    </source>
</evidence>
<reference evidence="3" key="1">
    <citation type="journal article" date="2015" name="Proc. Natl. Acad. Sci. U.S.A.">
        <title>Networks of energetic and metabolic interactions define dynamics in microbial communities.</title>
        <authorList>
            <person name="Embree M."/>
            <person name="Liu J.K."/>
            <person name="Al-Bassam M.M."/>
            <person name="Zengler K."/>
        </authorList>
    </citation>
    <scope>NUCLEOTIDE SEQUENCE</scope>
</reference>
<gene>
    <name evidence="3" type="ORF">ASZ90_002757</name>
</gene>
<sequence>MNEPQIFQMIPVARSGWLTVGFVGALVILLAVFFFMRQMVSNVIEARVAVSAETLSIQAWPYGRSIPLADLDLSEAREVDLRRDFQLGLKWKTNGMALSGIWFGWWRLKNGEKALAFVTDKARTVYLPTRGEFSVLVSVADPQGFLAALSRGAR</sequence>
<protein>
    <recommendedName>
        <fullName evidence="2">Bacterial Pleckstrin homology domain-containing protein</fullName>
    </recommendedName>
</protein>
<keyword evidence="1" id="KW-1133">Transmembrane helix</keyword>
<dbReference type="Pfam" id="PF10882">
    <property type="entry name" value="bPH_5"/>
    <property type="match status" value="1"/>
</dbReference>
<accession>A0A0W8G4G2</accession>